<dbReference type="EMBL" id="GBRH01265239">
    <property type="protein sequence ID" value="JAD32656.1"/>
    <property type="molecule type" value="Transcribed_RNA"/>
</dbReference>
<reference evidence="2" key="1">
    <citation type="submission" date="2014-09" db="EMBL/GenBank/DDBJ databases">
        <authorList>
            <person name="Magalhaes I.L.F."/>
            <person name="Oliveira U."/>
            <person name="Santos F.R."/>
            <person name="Vidigal T.H.D.A."/>
            <person name="Brescovit A.D."/>
            <person name="Santos A.J."/>
        </authorList>
    </citation>
    <scope>NUCLEOTIDE SEQUENCE</scope>
    <source>
        <tissue evidence="2">Shoot tissue taken approximately 20 cm above the soil surface</tissue>
    </source>
</reference>
<name>A0A0A8Z1I9_ARUDO</name>
<organism evidence="2">
    <name type="scientific">Arundo donax</name>
    <name type="common">Giant reed</name>
    <name type="synonym">Donax arundinaceus</name>
    <dbReference type="NCBI Taxonomy" id="35708"/>
    <lineage>
        <taxon>Eukaryota</taxon>
        <taxon>Viridiplantae</taxon>
        <taxon>Streptophyta</taxon>
        <taxon>Embryophyta</taxon>
        <taxon>Tracheophyta</taxon>
        <taxon>Spermatophyta</taxon>
        <taxon>Magnoliopsida</taxon>
        <taxon>Liliopsida</taxon>
        <taxon>Poales</taxon>
        <taxon>Poaceae</taxon>
        <taxon>PACMAD clade</taxon>
        <taxon>Arundinoideae</taxon>
        <taxon>Arundineae</taxon>
        <taxon>Arundo</taxon>
    </lineage>
</organism>
<protein>
    <submittedName>
        <fullName evidence="2">Uncharacterized protein</fullName>
    </submittedName>
</protein>
<feature type="region of interest" description="Disordered" evidence="1">
    <location>
        <begin position="1"/>
        <end position="30"/>
    </location>
</feature>
<evidence type="ECO:0000313" key="2">
    <source>
        <dbReference type="EMBL" id="JAD32656.1"/>
    </source>
</evidence>
<reference evidence="2" key="2">
    <citation type="journal article" date="2015" name="Data Brief">
        <title>Shoot transcriptome of the giant reed, Arundo donax.</title>
        <authorList>
            <person name="Barrero R.A."/>
            <person name="Guerrero F.D."/>
            <person name="Moolhuijzen P."/>
            <person name="Goolsby J.A."/>
            <person name="Tidwell J."/>
            <person name="Bellgard S.E."/>
            <person name="Bellgard M.I."/>
        </authorList>
    </citation>
    <scope>NUCLEOTIDE SEQUENCE</scope>
    <source>
        <tissue evidence="2">Shoot tissue taken approximately 20 cm above the soil surface</tissue>
    </source>
</reference>
<evidence type="ECO:0000256" key="1">
    <source>
        <dbReference type="SAM" id="MobiDB-lite"/>
    </source>
</evidence>
<accession>A0A0A8Z1I9</accession>
<sequence length="57" mass="6558">MRCLQHHNLQGHGHMKNRNQRTSPQRECLPSVSRNTDYKLAAATCRCNVPRRTSQGL</sequence>
<dbReference type="AlphaFoldDB" id="A0A0A8Z1I9"/>
<proteinExistence type="predicted"/>